<name>A0ABN7UF94_GIGMA</name>
<gene>
    <name evidence="1" type="ORF">GMARGA_LOCUS5806</name>
</gene>
<keyword evidence="2" id="KW-1185">Reference proteome</keyword>
<proteinExistence type="predicted"/>
<reference evidence="1 2" key="1">
    <citation type="submission" date="2021-06" db="EMBL/GenBank/DDBJ databases">
        <authorList>
            <person name="Kallberg Y."/>
            <person name="Tangrot J."/>
            <person name="Rosling A."/>
        </authorList>
    </citation>
    <scope>NUCLEOTIDE SEQUENCE [LARGE SCALE GENOMIC DNA]</scope>
    <source>
        <strain evidence="1 2">120-4 pot B 10/14</strain>
    </source>
</reference>
<dbReference type="Proteomes" id="UP000789901">
    <property type="component" value="Unassembled WGS sequence"/>
</dbReference>
<organism evidence="1 2">
    <name type="scientific">Gigaspora margarita</name>
    <dbReference type="NCBI Taxonomy" id="4874"/>
    <lineage>
        <taxon>Eukaryota</taxon>
        <taxon>Fungi</taxon>
        <taxon>Fungi incertae sedis</taxon>
        <taxon>Mucoromycota</taxon>
        <taxon>Glomeromycotina</taxon>
        <taxon>Glomeromycetes</taxon>
        <taxon>Diversisporales</taxon>
        <taxon>Gigasporaceae</taxon>
        <taxon>Gigaspora</taxon>
    </lineage>
</organism>
<comment type="caution">
    <text evidence="1">The sequence shown here is derived from an EMBL/GenBank/DDBJ whole genome shotgun (WGS) entry which is preliminary data.</text>
</comment>
<dbReference type="EMBL" id="CAJVQB010002520">
    <property type="protein sequence ID" value="CAG8577936.1"/>
    <property type="molecule type" value="Genomic_DNA"/>
</dbReference>
<evidence type="ECO:0000313" key="2">
    <source>
        <dbReference type="Proteomes" id="UP000789901"/>
    </source>
</evidence>
<accession>A0ABN7UF94</accession>
<protein>
    <submittedName>
        <fullName evidence="1">23774_t:CDS:1</fullName>
    </submittedName>
</protein>
<evidence type="ECO:0000313" key="1">
    <source>
        <dbReference type="EMBL" id="CAG8577936.1"/>
    </source>
</evidence>
<sequence>MDPDKNYIASNEKKLIKEILLYSKNVNNKTFQDELKRDKNECTETYISGSKSYYKMLYEKVSKLYSLLLKEIGATKSYFDYQKRNNSNSLFQLLYKLKVKKDSSYNIEKAQKEFEKIKSSRFSDLTKHFQEIVAINHSSKIYYRYNSNCDITNYLSLEPFNLSKQSTLKNLSYHYDLAKWY</sequence>